<accession>A0A437P245</accession>
<feature type="compositionally biased region" description="Polar residues" evidence="1">
    <location>
        <begin position="1"/>
        <end position="12"/>
    </location>
</feature>
<reference evidence="2 3" key="1">
    <citation type="submission" date="2019-01" db="EMBL/GenBank/DDBJ databases">
        <authorList>
            <person name="Chen W.-M."/>
        </authorList>
    </citation>
    <scope>NUCLEOTIDE SEQUENCE [LARGE SCALE GENOMIC DNA]</scope>
    <source>
        <strain evidence="2 3">TER-1</strain>
    </source>
</reference>
<dbReference type="RefSeq" id="WP_127731135.1">
    <property type="nucleotide sequence ID" value="NZ_SACP01000016.1"/>
</dbReference>
<dbReference type="AlphaFoldDB" id="A0A437P245"/>
<gene>
    <name evidence="2" type="ORF">EOE48_16655</name>
</gene>
<feature type="compositionally biased region" description="Low complexity" evidence="1">
    <location>
        <begin position="64"/>
        <end position="134"/>
    </location>
</feature>
<protein>
    <submittedName>
        <fullName evidence="2">Phasin family protein</fullName>
    </submittedName>
</protein>
<keyword evidence="3" id="KW-1185">Reference proteome</keyword>
<feature type="region of interest" description="Disordered" evidence="1">
    <location>
        <begin position="1"/>
        <end position="42"/>
    </location>
</feature>
<dbReference type="Proteomes" id="UP000286997">
    <property type="component" value="Unassembled WGS sequence"/>
</dbReference>
<evidence type="ECO:0000256" key="1">
    <source>
        <dbReference type="SAM" id="MobiDB-lite"/>
    </source>
</evidence>
<comment type="caution">
    <text evidence="2">The sequence shown here is derived from an EMBL/GenBank/DDBJ whole genome shotgun (WGS) entry which is preliminary data.</text>
</comment>
<sequence length="247" mass="25348">MTNRHTGPNSRRGTPPRRKQTPRMPVVGAERPAATAAAAVPDTQIVGEAEPLLKETVTDVEAVAEAAPEPVARAAEAAGDGVGDAAAEATAEAPAAEEPAAVAQDEPAAEPLAETPAEAEAAPVAAAGPTEPVVESPPARKPAPVVAAPVVERPDPGQDEPAQELPRAAMQGVFAVNARFAEFVRGETLAALAYWRALLEVRSPSDLLECHLSEVNRSVEAAIACWSDIGRSAGWVLAPRGPTRAAA</sequence>
<evidence type="ECO:0000313" key="3">
    <source>
        <dbReference type="Proteomes" id="UP000286997"/>
    </source>
</evidence>
<proteinExistence type="predicted"/>
<name>A0A437P245_9HYPH</name>
<feature type="region of interest" description="Disordered" evidence="1">
    <location>
        <begin position="64"/>
        <end position="141"/>
    </location>
</feature>
<dbReference type="EMBL" id="SACP01000016">
    <property type="protein sequence ID" value="RVU16323.1"/>
    <property type="molecule type" value="Genomic_DNA"/>
</dbReference>
<dbReference type="OrthoDB" id="8005968at2"/>
<organism evidence="2 3">
    <name type="scientific">Methylobacterium oryzihabitans</name>
    <dbReference type="NCBI Taxonomy" id="2499852"/>
    <lineage>
        <taxon>Bacteria</taxon>
        <taxon>Pseudomonadati</taxon>
        <taxon>Pseudomonadota</taxon>
        <taxon>Alphaproteobacteria</taxon>
        <taxon>Hyphomicrobiales</taxon>
        <taxon>Methylobacteriaceae</taxon>
        <taxon>Methylobacterium</taxon>
    </lineage>
</organism>
<evidence type="ECO:0000313" key="2">
    <source>
        <dbReference type="EMBL" id="RVU16323.1"/>
    </source>
</evidence>